<evidence type="ECO:0000313" key="3">
    <source>
        <dbReference type="Proteomes" id="UP000324800"/>
    </source>
</evidence>
<evidence type="ECO:0000256" key="1">
    <source>
        <dbReference type="SAM" id="MobiDB-lite"/>
    </source>
</evidence>
<dbReference type="Proteomes" id="UP000324800">
    <property type="component" value="Unassembled WGS sequence"/>
</dbReference>
<reference evidence="2 3" key="1">
    <citation type="submission" date="2019-03" db="EMBL/GenBank/DDBJ databases">
        <title>Single cell metagenomics reveals metabolic interactions within the superorganism composed of flagellate Streblomastix strix and complex community of Bacteroidetes bacteria on its surface.</title>
        <authorList>
            <person name="Treitli S.C."/>
            <person name="Kolisko M."/>
            <person name="Husnik F."/>
            <person name="Keeling P."/>
            <person name="Hampl V."/>
        </authorList>
    </citation>
    <scope>NUCLEOTIDE SEQUENCE [LARGE SCALE GENOMIC DNA]</scope>
    <source>
        <strain evidence="2">ST1C</strain>
    </source>
</reference>
<dbReference type="AlphaFoldDB" id="A0A5J4X1P0"/>
<gene>
    <name evidence="2" type="ORF">EZS28_003369</name>
</gene>
<sequence>MEDKQNDDLFGCKHGYFVDVDSPIIENIQPKHIFQETKRSNKIQTLKHSPLDDTLHAIERYLEQNELFTGLIVGQSILVKLILAAVKNLTTPEFAATANLNLCAIAIVKVRHIQNCFQSQKQKQKQKQKKTVKYRGSELNQDSGCHFTR</sequence>
<proteinExistence type="predicted"/>
<protein>
    <submittedName>
        <fullName evidence="2">Uncharacterized protein</fullName>
    </submittedName>
</protein>
<evidence type="ECO:0000313" key="2">
    <source>
        <dbReference type="EMBL" id="KAA6401100.1"/>
    </source>
</evidence>
<name>A0A5J4X1P0_9EUKA</name>
<dbReference type="EMBL" id="SNRW01000446">
    <property type="protein sequence ID" value="KAA6401100.1"/>
    <property type="molecule type" value="Genomic_DNA"/>
</dbReference>
<comment type="caution">
    <text evidence="2">The sequence shown here is derived from an EMBL/GenBank/DDBJ whole genome shotgun (WGS) entry which is preliminary data.</text>
</comment>
<accession>A0A5J4X1P0</accession>
<organism evidence="2 3">
    <name type="scientific">Streblomastix strix</name>
    <dbReference type="NCBI Taxonomy" id="222440"/>
    <lineage>
        <taxon>Eukaryota</taxon>
        <taxon>Metamonada</taxon>
        <taxon>Preaxostyla</taxon>
        <taxon>Oxymonadida</taxon>
        <taxon>Streblomastigidae</taxon>
        <taxon>Streblomastix</taxon>
    </lineage>
</organism>
<feature type="region of interest" description="Disordered" evidence="1">
    <location>
        <begin position="127"/>
        <end position="149"/>
    </location>
</feature>